<dbReference type="Gene3D" id="3.40.50.150">
    <property type="entry name" value="Vaccinia Virus protein VP39"/>
    <property type="match status" value="1"/>
</dbReference>
<dbReference type="InParanoid" id="A0A1Y1YBE6"/>
<dbReference type="SUPFAM" id="SSF53335">
    <property type="entry name" value="S-adenosyl-L-methionine-dependent methyltransferases"/>
    <property type="match status" value="1"/>
</dbReference>
<proteinExistence type="predicted"/>
<dbReference type="GO" id="GO:0032259">
    <property type="term" value="P:methylation"/>
    <property type="evidence" value="ECO:0007669"/>
    <property type="project" value="UniProtKB-KW"/>
</dbReference>
<keyword evidence="2" id="KW-1185">Reference proteome</keyword>
<dbReference type="PANTHER" id="PTHR43861">
    <property type="entry name" value="TRANS-ACONITATE 2-METHYLTRANSFERASE-RELATED"/>
    <property type="match status" value="1"/>
</dbReference>
<dbReference type="Proteomes" id="UP000193498">
    <property type="component" value="Unassembled WGS sequence"/>
</dbReference>
<dbReference type="EMBL" id="MCFE01000179">
    <property type="protein sequence ID" value="ORX95340.1"/>
    <property type="molecule type" value="Genomic_DNA"/>
</dbReference>
<dbReference type="OrthoDB" id="540004at2759"/>
<organism evidence="1 2">
    <name type="scientific">Basidiobolus meristosporus CBS 931.73</name>
    <dbReference type="NCBI Taxonomy" id="1314790"/>
    <lineage>
        <taxon>Eukaryota</taxon>
        <taxon>Fungi</taxon>
        <taxon>Fungi incertae sedis</taxon>
        <taxon>Zoopagomycota</taxon>
        <taxon>Entomophthoromycotina</taxon>
        <taxon>Basidiobolomycetes</taxon>
        <taxon>Basidiobolales</taxon>
        <taxon>Basidiobolaceae</taxon>
        <taxon>Basidiobolus</taxon>
    </lineage>
</organism>
<dbReference type="AlphaFoldDB" id="A0A1Y1YBE6"/>
<dbReference type="CDD" id="cd02440">
    <property type="entry name" value="AdoMet_MTases"/>
    <property type="match status" value="1"/>
</dbReference>
<comment type="caution">
    <text evidence="1">The sequence shown here is derived from an EMBL/GenBank/DDBJ whole genome shotgun (WGS) entry which is preliminary data.</text>
</comment>
<dbReference type="Pfam" id="PF13489">
    <property type="entry name" value="Methyltransf_23"/>
    <property type="match status" value="1"/>
</dbReference>
<dbReference type="GO" id="GO:0008168">
    <property type="term" value="F:methyltransferase activity"/>
    <property type="evidence" value="ECO:0007669"/>
    <property type="project" value="UniProtKB-KW"/>
</dbReference>
<reference evidence="1 2" key="1">
    <citation type="submission" date="2016-07" db="EMBL/GenBank/DDBJ databases">
        <title>Pervasive Adenine N6-methylation of Active Genes in Fungi.</title>
        <authorList>
            <consortium name="DOE Joint Genome Institute"/>
            <person name="Mondo S.J."/>
            <person name="Dannebaum R.O."/>
            <person name="Kuo R.C."/>
            <person name="Labutti K."/>
            <person name="Haridas S."/>
            <person name="Kuo A."/>
            <person name="Salamov A."/>
            <person name="Ahrendt S.R."/>
            <person name="Lipzen A."/>
            <person name="Sullivan W."/>
            <person name="Andreopoulos W.B."/>
            <person name="Clum A."/>
            <person name="Lindquist E."/>
            <person name="Daum C."/>
            <person name="Ramamoorthy G.K."/>
            <person name="Gryganskyi A."/>
            <person name="Culley D."/>
            <person name="Magnuson J.K."/>
            <person name="James T.Y."/>
            <person name="O'Malley M.A."/>
            <person name="Stajich J.E."/>
            <person name="Spatafora J.W."/>
            <person name="Visel A."/>
            <person name="Grigoriev I.V."/>
        </authorList>
    </citation>
    <scope>NUCLEOTIDE SEQUENCE [LARGE SCALE GENOMIC DNA]</scope>
    <source>
        <strain evidence="1 2">CBS 931.73</strain>
    </source>
</reference>
<gene>
    <name evidence="1" type="ORF">K493DRAFT_315047</name>
</gene>
<sequence length="237" mass="27159">MSETDIVDPIALVKEGYDKIALDYLAWAEESNTADNTTNSPRLKYLEKLYELAPAQNTTRLLELGCATGLPWTQKMLEKGYQITAVDLSERQIQLARENLKRWISANPAENSVDLVSADMMKLAYSNYTFDAVVAFFSIIHVPRDMQLVLLENIYNWLKPGGYFICNLATMDVPVIYDPNWIGAPMYWSSWSCSKIREHLSSVGFVFVDDEVIVENEHGAEIEFWWFVVQKPITKQE</sequence>
<dbReference type="InterPro" id="IPR029063">
    <property type="entry name" value="SAM-dependent_MTases_sf"/>
</dbReference>
<evidence type="ECO:0000313" key="2">
    <source>
        <dbReference type="Proteomes" id="UP000193498"/>
    </source>
</evidence>
<accession>A0A1Y1YBE6</accession>
<keyword evidence="1" id="KW-0808">Transferase</keyword>
<evidence type="ECO:0000313" key="1">
    <source>
        <dbReference type="EMBL" id="ORX95340.1"/>
    </source>
</evidence>
<dbReference type="STRING" id="1314790.A0A1Y1YBE6"/>
<protein>
    <submittedName>
        <fullName evidence="1">S-adenosyl-L-methionine-dependent methyltransferase</fullName>
    </submittedName>
</protein>
<keyword evidence="1" id="KW-0489">Methyltransferase</keyword>
<name>A0A1Y1YBE6_9FUNG</name>